<gene>
    <name evidence="2" type="ORF">PLEPLA_LOCUS38317</name>
</gene>
<protein>
    <submittedName>
        <fullName evidence="2">Uncharacterized protein</fullName>
    </submittedName>
</protein>
<name>A0A9N7VLZ2_PLEPL</name>
<reference evidence="2" key="1">
    <citation type="submission" date="2020-03" db="EMBL/GenBank/DDBJ databases">
        <authorList>
            <person name="Weist P."/>
        </authorList>
    </citation>
    <scope>NUCLEOTIDE SEQUENCE</scope>
</reference>
<feature type="region of interest" description="Disordered" evidence="1">
    <location>
        <begin position="133"/>
        <end position="211"/>
    </location>
</feature>
<evidence type="ECO:0000256" key="1">
    <source>
        <dbReference type="SAM" id="MobiDB-lite"/>
    </source>
</evidence>
<evidence type="ECO:0000313" key="2">
    <source>
        <dbReference type="EMBL" id="CAB1450625.1"/>
    </source>
</evidence>
<dbReference type="EMBL" id="CADEAL010004060">
    <property type="protein sequence ID" value="CAB1450625.1"/>
    <property type="molecule type" value="Genomic_DNA"/>
</dbReference>
<dbReference type="AlphaFoldDB" id="A0A9N7VLZ2"/>
<feature type="compositionally biased region" description="Basic residues" evidence="1">
    <location>
        <begin position="178"/>
        <end position="189"/>
    </location>
</feature>
<evidence type="ECO:0000313" key="3">
    <source>
        <dbReference type="Proteomes" id="UP001153269"/>
    </source>
</evidence>
<proteinExistence type="predicted"/>
<organism evidence="2 3">
    <name type="scientific">Pleuronectes platessa</name>
    <name type="common">European plaice</name>
    <dbReference type="NCBI Taxonomy" id="8262"/>
    <lineage>
        <taxon>Eukaryota</taxon>
        <taxon>Metazoa</taxon>
        <taxon>Chordata</taxon>
        <taxon>Craniata</taxon>
        <taxon>Vertebrata</taxon>
        <taxon>Euteleostomi</taxon>
        <taxon>Actinopterygii</taxon>
        <taxon>Neopterygii</taxon>
        <taxon>Teleostei</taxon>
        <taxon>Neoteleostei</taxon>
        <taxon>Acanthomorphata</taxon>
        <taxon>Carangaria</taxon>
        <taxon>Pleuronectiformes</taxon>
        <taxon>Pleuronectoidei</taxon>
        <taxon>Pleuronectidae</taxon>
        <taxon>Pleuronectes</taxon>
    </lineage>
</organism>
<keyword evidence="3" id="KW-1185">Reference proteome</keyword>
<accession>A0A9N7VLZ2</accession>
<sequence>MCASSGGRSAELLPGFTSVYSPAECQQPSRTSLLRTVGRWCFELAWLARLLADLTNVVSGRTGSWIRLHAADVSHGAEAWVQRSPRGLFFTLHRLVSGYSSGIRAEGRPPVLLFPPSHFRPVLSAILSVPVTPGWADPDPDQQQHPDPSSPPGDGAGVRWSQVISRGGVAHHDLSIVKPRRRKDGHHGPRSPNGAALTNGTKFPRKCRCGE</sequence>
<comment type="caution">
    <text evidence="2">The sequence shown here is derived from an EMBL/GenBank/DDBJ whole genome shotgun (WGS) entry which is preliminary data.</text>
</comment>
<dbReference type="Proteomes" id="UP001153269">
    <property type="component" value="Unassembled WGS sequence"/>
</dbReference>